<dbReference type="EMBL" id="BANI01000193">
    <property type="protein sequence ID" value="GAN97677.1"/>
    <property type="molecule type" value="Genomic_DNA"/>
</dbReference>
<gene>
    <name evidence="1" type="ORF">Geu3261_0228_012</name>
</gene>
<organism evidence="1 2">
    <name type="scientific">Komagataeibacter europaeus NBRC 3261</name>
    <dbReference type="NCBI Taxonomy" id="1234669"/>
    <lineage>
        <taxon>Bacteria</taxon>
        <taxon>Pseudomonadati</taxon>
        <taxon>Pseudomonadota</taxon>
        <taxon>Alphaproteobacteria</taxon>
        <taxon>Acetobacterales</taxon>
        <taxon>Acetobacteraceae</taxon>
        <taxon>Komagataeibacter</taxon>
    </lineage>
</organism>
<proteinExistence type="predicted"/>
<accession>A0A0D6Q274</accession>
<dbReference type="Proteomes" id="UP000032675">
    <property type="component" value="Unassembled WGS sequence"/>
</dbReference>
<evidence type="ECO:0000313" key="2">
    <source>
        <dbReference type="Proteomes" id="UP000032675"/>
    </source>
</evidence>
<comment type="caution">
    <text evidence="1">The sequence shown here is derived from an EMBL/GenBank/DDBJ whole genome shotgun (WGS) entry which is preliminary data.</text>
</comment>
<name>A0A0D6Q274_KOMEU</name>
<evidence type="ECO:0000313" key="1">
    <source>
        <dbReference type="EMBL" id="GAN97677.1"/>
    </source>
</evidence>
<dbReference type="AlphaFoldDB" id="A0A0D6Q274"/>
<sequence length="292" mass="33471">MKSASFGQVIKHGLFTWLQTYPTPEMTRALYARLCDEVLVATMLTLTVQEVKESVAQWTDRPQNVFYEAPARRGAWTRTQLLILGQRWLCGDKTADIAEMLGRSAGSVRAKRKQLGLPPRIRLSKIQAETILAEKRSAIPADPEAVLTWEQASLLPHEARRGRTWLVRNSLNRLTLTGHKGGDKVRWHEAANIEIAYRHFAFQNPREIARDFLISESALKSQSCWEQLPPRRGAKVPWFIHARAEYYIGEHQYIRRECLCKSGCFFWTTRKGGDRVSRRYRRSIAATHGIAA</sequence>
<reference evidence="1 2" key="1">
    <citation type="submission" date="2012-11" db="EMBL/GenBank/DDBJ databases">
        <title>Whole genome sequence of Gluconacetobacter europaeus NBRC3261.</title>
        <authorList>
            <person name="Azuma Y."/>
            <person name="Higashiura N."/>
            <person name="Hirakawa H."/>
            <person name="Matsushita K."/>
        </authorList>
    </citation>
    <scope>NUCLEOTIDE SEQUENCE [LARGE SCALE GENOMIC DNA]</scope>
    <source>
        <strain evidence="1 2">NBRC 3261</strain>
    </source>
</reference>
<protein>
    <submittedName>
        <fullName evidence="1">Uncharacterized protein</fullName>
    </submittedName>
</protein>